<evidence type="ECO:0000256" key="1">
    <source>
        <dbReference type="ARBA" id="ARBA00022490"/>
    </source>
</evidence>
<dbReference type="Gene3D" id="3.40.1390.10">
    <property type="entry name" value="MurE/MurF, N-terminal domain"/>
    <property type="match status" value="1"/>
</dbReference>
<comment type="caution">
    <text evidence="15">The sequence shown here is derived from an EMBL/GenBank/DDBJ whole genome shotgun (WGS) entry which is preliminary data.</text>
</comment>
<dbReference type="GO" id="GO:0071555">
    <property type="term" value="P:cell wall organization"/>
    <property type="evidence" value="ECO:0007669"/>
    <property type="project" value="UniProtKB-KW"/>
</dbReference>
<comment type="function">
    <text evidence="10 11">Involved in cell wall formation. Catalyzes the final step in the synthesis of UDP-N-acetylmuramoyl-pentapeptide, the precursor of murein.</text>
</comment>
<feature type="binding site" evidence="10">
    <location>
        <begin position="107"/>
        <end position="113"/>
    </location>
    <ligand>
        <name>ATP</name>
        <dbReference type="ChEBI" id="CHEBI:30616"/>
    </ligand>
</feature>
<sequence>MITKSLRWIAQQVNGELTGSDAMVTKVTTDTRELQKGDLYIALKGERFNGHDFVQTAEKEGACAIIASEPVETSLSVIQVADTKLALGLLGKAVKDCVNPKTIAITGSSGKTTVKEMCAAILSRRGAVLATKGNFNNDIGVPLTLLELKQEHEYAVLELGANHLGEIAYTTDLVKPDVATIVNAAASHLEGFGSLFGVARAKSEIFKGLTQHGVAIVNADSQFAPFWLGKLKQRKVKQFSPTEYNATADFYAKDISLSLDGCAEFLLCTPDGEIDIRLALPGQHNIGNAMLAAALTMEVGATLEDIQDGLANMSQVKGRLNVKQIAPHIRLLDDSYNANVASVNAAIDLLSSFSGRRILVLGDMAELGQKSRYYHEQVGLYAKEKGIDNLMTIGVLSQTASAVFGEAGIHHTRTEDLLQSLEATLAAEFRDITLLVKGSRSARMEDVAAAIEASSLGKRNRRRERVAC</sequence>
<dbReference type="EC" id="6.3.2.10" evidence="10 11"/>
<dbReference type="UniPathway" id="UPA00219"/>
<keyword evidence="8 10" id="KW-0131">Cell cycle</keyword>
<keyword evidence="3 10" id="KW-0132">Cell division</keyword>
<dbReference type="SUPFAM" id="SSF53623">
    <property type="entry name" value="MurD-like peptide ligases, catalytic domain"/>
    <property type="match status" value="1"/>
</dbReference>
<dbReference type="InterPro" id="IPR035911">
    <property type="entry name" value="MurE/MurF_N"/>
</dbReference>
<dbReference type="InterPro" id="IPR051046">
    <property type="entry name" value="MurCDEF_CellWall_CoF430Synth"/>
</dbReference>
<evidence type="ECO:0000256" key="9">
    <source>
        <dbReference type="ARBA" id="ARBA00023316"/>
    </source>
</evidence>
<dbReference type="InterPro" id="IPR036615">
    <property type="entry name" value="Mur_ligase_C_dom_sf"/>
</dbReference>
<dbReference type="GO" id="GO:0005524">
    <property type="term" value="F:ATP binding"/>
    <property type="evidence" value="ECO:0007669"/>
    <property type="project" value="UniProtKB-UniRule"/>
</dbReference>
<evidence type="ECO:0000256" key="6">
    <source>
        <dbReference type="ARBA" id="ARBA00022960"/>
    </source>
</evidence>
<gene>
    <name evidence="10 15" type="primary">murF</name>
    <name evidence="15" type="ORF">DRW07_00575</name>
</gene>
<keyword evidence="6 10" id="KW-0133">Cell shape</keyword>
<dbReference type="RefSeq" id="WP_124025945.1">
    <property type="nucleotide sequence ID" value="NZ_JBHRSN010000005.1"/>
</dbReference>
<evidence type="ECO:0000256" key="2">
    <source>
        <dbReference type="ARBA" id="ARBA00022598"/>
    </source>
</evidence>
<dbReference type="GO" id="GO:0005737">
    <property type="term" value="C:cytoplasm"/>
    <property type="evidence" value="ECO:0007669"/>
    <property type="project" value="UniProtKB-SubCell"/>
</dbReference>
<evidence type="ECO:0000259" key="13">
    <source>
        <dbReference type="Pfam" id="PF02875"/>
    </source>
</evidence>
<dbReference type="Proteomes" id="UP000275281">
    <property type="component" value="Unassembled WGS sequence"/>
</dbReference>
<keyword evidence="7 10" id="KW-0573">Peptidoglycan synthesis</keyword>
<dbReference type="SUPFAM" id="SSF63418">
    <property type="entry name" value="MurE/MurF N-terminal domain"/>
    <property type="match status" value="1"/>
</dbReference>
<dbReference type="PANTHER" id="PTHR43024:SF1">
    <property type="entry name" value="UDP-N-ACETYLMURAMOYL-TRIPEPTIDE--D-ALANYL-D-ALANINE LIGASE"/>
    <property type="match status" value="1"/>
</dbReference>
<keyword evidence="5 10" id="KW-0067">ATP-binding</keyword>
<comment type="similarity">
    <text evidence="10">Belongs to the MurCDEF family. MurF subfamily.</text>
</comment>
<dbReference type="Pfam" id="PF02875">
    <property type="entry name" value="Mur_ligase_C"/>
    <property type="match status" value="1"/>
</dbReference>
<keyword evidence="1 10" id="KW-0963">Cytoplasm</keyword>
<dbReference type="Gene3D" id="3.90.190.20">
    <property type="entry name" value="Mur ligase, C-terminal domain"/>
    <property type="match status" value="1"/>
</dbReference>
<dbReference type="EMBL" id="RPOK01000001">
    <property type="protein sequence ID" value="RPJ67942.1"/>
    <property type="molecule type" value="Genomic_DNA"/>
</dbReference>
<evidence type="ECO:0000256" key="7">
    <source>
        <dbReference type="ARBA" id="ARBA00022984"/>
    </source>
</evidence>
<dbReference type="Gene3D" id="3.40.1190.10">
    <property type="entry name" value="Mur-like, catalytic domain"/>
    <property type="match status" value="1"/>
</dbReference>
<dbReference type="AlphaFoldDB" id="A0A3N5Y2I9"/>
<dbReference type="HAMAP" id="MF_02019">
    <property type="entry name" value="MurF"/>
    <property type="match status" value="1"/>
</dbReference>
<dbReference type="GO" id="GO:0009252">
    <property type="term" value="P:peptidoglycan biosynthetic process"/>
    <property type="evidence" value="ECO:0007669"/>
    <property type="project" value="UniProtKB-UniRule"/>
</dbReference>
<dbReference type="Pfam" id="PF08245">
    <property type="entry name" value="Mur_ligase_M"/>
    <property type="match status" value="1"/>
</dbReference>
<comment type="pathway">
    <text evidence="10 11">Cell wall biogenesis; peptidoglycan biosynthesis.</text>
</comment>
<dbReference type="NCBIfam" id="TIGR01143">
    <property type="entry name" value="murF"/>
    <property type="match status" value="1"/>
</dbReference>
<evidence type="ECO:0000259" key="14">
    <source>
        <dbReference type="Pfam" id="PF08245"/>
    </source>
</evidence>
<evidence type="ECO:0000313" key="16">
    <source>
        <dbReference type="Proteomes" id="UP000275281"/>
    </source>
</evidence>
<dbReference type="GO" id="GO:0051301">
    <property type="term" value="P:cell division"/>
    <property type="evidence" value="ECO:0007669"/>
    <property type="project" value="UniProtKB-KW"/>
</dbReference>
<keyword evidence="2 10" id="KW-0436">Ligase</keyword>
<organism evidence="15 16">
    <name type="scientific">Alteromonas sediminis</name>
    <dbReference type="NCBI Taxonomy" id="2259342"/>
    <lineage>
        <taxon>Bacteria</taxon>
        <taxon>Pseudomonadati</taxon>
        <taxon>Pseudomonadota</taxon>
        <taxon>Gammaproteobacteria</taxon>
        <taxon>Alteromonadales</taxon>
        <taxon>Alteromonadaceae</taxon>
        <taxon>Alteromonas/Salinimonas group</taxon>
        <taxon>Alteromonas</taxon>
    </lineage>
</organism>
<dbReference type="InterPro" id="IPR013221">
    <property type="entry name" value="Mur_ligase_cen"/>
</dbReference>
<dbReference type="InterPro" id="IPR000713">
    <property type="entry name" value="Mur_ligase_N"/>
</dbReference>
<keyword evidence="9 10" id="KW-0961">Cell wall biogenesis/degradation</keyword>
<dbReference type="GO" id="GO:0047480">
    <property type="term" value="F:UDP-N-acetylmuramoyl-tripeptide-D-alanyl-D-alanine ligase activity"/>
    <property type="evidence" value="ECO:0007669"/>
    <property type="project" value="UniProtKB-UniRule"/>
</dbReference>
<dbReference type="SUPFAM" id="SSF53244">
    <property type="entry name" value="MurD-like peptide ligases, peptide-binding domain"/>
    <property type="match status" value="1"/>
</dbReference>
<keyword evidence="16" id="KW-1185">Reference proteome</keyword>
<dbReference type="InterPro" id="IPR004101">
    <property type="entry name" value="Mur_ligase_C"/>
</dbReference>
<protein>
    <recommendedName>
        <fullName evidence="10 11">UDP-N-acetylmuramoyl-tripeptide--D-alanyl-D-alanine ligase</fullName>
        <ecNumber evidence="10 11">6.3.2.10</ecNumber>
    </recommendedName>
    <alternativeName>
        <fullName evidence="10">D-alanyl-D-alanine-adding enzyme</fullName>
    </alternativeName>
</protein>
<evidence type="ECO:0000256" key="10">
    <source>
        <dbReference type="HAMAP-Rule" id="MF_02019"/>
    </source>
</evidence>
<evidence type="ECO:0000256" key="11">
    <source>
        <dbReference type="RuleBase" id="RU004136"/>
    </source>
</evidence>
<evidence type="ECO:0000256" key="4">
    <source>
        <dbReference type="ARBA" id="ARBA00022741"/>
    </source>
</evidence>
<comment type="subcellular location">
    <subcellularLocation>
        <location evidence="10 11">Cytoplasm</location>
    </subcellularLocation>
</comment>
<dbReference type="GO" id="GO:0008360">
    <property type="term" value="P:regulation of cell shape"/>
    <property type="evidence" value="ECO:0007669"/>
    <property type="project" value="UniProtKB-KW"/>
</dbReference>
<dbReference type="InterPro" id="IPR005863">
    <property type="entry name" value="UDP-N-AcMur_synth"/>
</dbReference>
<comment type="catalytic activity">
    <reaction evidence="10 11">
        <text>D-alanyl-D-alanine + UDP-N-acetyl-alpha-D-muramoyl-L-alanyl-gamma-D-glutamyl-meso-2,6-diaminopimelate + ATP = UDP-N-acetyl-alpha-D-muramoyl-L-alanyl-gamma-D-glutamyl-meso-2,6-diaminopimeloyl-D-alanyl-D-alanine + ADP + phosphate + H(+)</text>
        <dbReference type="Rhea" id="RHEA:28374"/>
        <dbReference type="ChEBI" id="CHEBI:15378"/>
        <dbReference type="ChEBI" id="CHEBI:30616"/>
        <dbReference type="ChEBI" id="CHEBI:43474"/>
        <dbReference type="ChEBI" id="CHEBI:57822"/>
        <dbReference type="ChEBI" id="CHEBI:61386"/>
        <dbReference type="ChEBI" id="CHEBI:83905"/>
        <dbReference type="ChEBI" id="CHEBI:456216"/>
        <dbReference type="EC" id="6.3.2.10"/>
    </reaction>
</comment>
<evidence type="ECO:0000313" key="15">
    <source>
        <dbReference type="EMBL" id="RPJ67942.1"/>
    </source>
</evidence>
<reference evidence="15 16" key="1">
    <citation type="submission" date="2018-11" db="EMBL/GenBank/DDBJ databases">
        <authorList>
            <person name="Ye M.-Q."/>
            <person name="Du Z.-J."/>
        </authorList>
    </citation>
    <scope>NUCLEOTIDE SEQUENCE [LARGE SCALE GENOMIC DNA]</scope>
    <source>
        <strain evidence="15 16">U0105</strain>
    </source>
</reference>
<dbReference type="PANTHER" id="PTHR43024">
    <property type="entry name" value="UDP-N-ACETYLMURAMOYL-TRIPEPTIDE--D-ALANYL-D-ALANINE LIGASE"/>
    <property type="match status" value="1"/>
</dbReference>
<evidence type="ECO:0000256" key="5">
    <source>
        <dbReference type="ARBA" id="ARBA00022840"/>
    </source>
</evidence>
<feature type="domain" description="Mur ligase N-terminal catalytic" evidence="12">
    <location>
        <begin position="25"/>
        <end position="99"/>
    </location>
</feature>
<name>A0A3N5Y2I9_9ALTE</name>
<evidence type="ECO:0000256" key="3">
    <source>
        <dbReference type="ARBA" id="ARBA00022618"/>
    </source>
</evidence>
<dbReference type="GO" id="GO:0008766">
    <property type="term" value="F:UDP-N-acetylmuramoylalanyl-D-glutamyl-2,6-diaminopimelate-D-alanyl-D-alanine ligase activity"/>
    <property type="evidence" value="ECO:0007669"/>
    <property type="project" value="RHEA"/>
</dbReference>
<evidence type="ECO:0000259" key="12">
    <source>
        <dbReference type="Pfam" id="PF01225"/>
    </source>
</evidence>
<accession>A0A3N5Y2I9</accession>
<dbReference type="InterPro" id="IPR036565">
    <property type="entry name" value="Mur-like_cat_sf"/>
</dbReference>
<feature type="domain" description="Mur ligase central" evidence="14">
    <location>
        <begin position="105"/>
        <end position="295"/>
    </location>
</feature>
<proteinExistence type="inferred from homology"/>
<dbReference type="Pfam" id="PF01225">
    <property type="entry name" value="Mur_ligase"/>
    <property type="match status" value="1"/>
</dbReference>
<keyword evidence="4 10" id="KW-0547">Nucleotide-binding</keyword>
<dbReference type="OrthoDB" id="9801978at2"/>
<evidence type="ECO:0000256" key="8">
    <source>
        <dbReference type="ARBA" id="ARBA00023306"/>
    </source>
</evidence>
<feature type="domain" description="Mur ligase C-terminal" evidence="13">
    <location>
        <begin position="318"/>
        <end position="440"/>
    </location>
</feature>